<gene>
    <name evidence="5" type="ORF">A1O9_05128</name>
</gene>
<dbReference type="GO" id="GO:0001786">
    <property type="term" value="F:phosphatidylserine binding"/>
    <property type="evidence" value="ECO:0007669"/>
    <property type="project" value="TreeGrafter"/>
</dbReference>
<dbReference type="RefSeq" id="XP_013262868.1">
    <property type="nucleotide sequence ID" value="XM_013407414.1"/>
</dbReference>
<dbReference type="InterPro" id="IPR009117">
    <property type="entry name" value="ANX14"/>
</dbReference>
<dbReference type="SUPFAM" id="SSF47874">
    <property type="entry name" value="Annexin"/>
    <property type="match status" value="1"/>
</dbReference>
<evidence type="ECO:0000256" key="1">
    <source>
        <dbReference type="ARBA" id="ARBA00007831"/>
    </source>
</evidence>
<dbReference type="PANTHER" id="PTHR10502">
    <property type="entry name" value="ANNEXIN"/>
    <property type="match status" value="1"/>
</dbReference>
<dbReference type="InterPro" id="IPR037104">
    <property type="entry name" value="Annexin_sf"/>
</dbReference>
<keyword evidence="6" id="KW-1185">Reference proteome</keyword>
<dbReference type="GO" id="GO:0012506">
    <property type="term" value="C:vesicle membrane"/>
    <property type="evidence" value="ECO:0007669"/>
    <property type="project" value="TreeGrafter"/>
</dbReference>
<dbReference type="Proteomes" id="UP000027920">
    <property type="component" value="Unassembled WGS sequence"/>
</dbReference>
<evidence type="ECO:0000256" key="4">
    <source>
        <dbReference type="SAM" id="MobiDB-lite"/>
    </source>
</evidence>
<reference evidence="5 6" key="1">
    <citation type="submission" date="2013-03" db="EMBL/GenBank/DDBJ databases">
        <title>The Genome Sequence of Exophiala aquamarina CBS 119918.</title>
        <authorList>
            <consortium name="The Broad Institute Genomics Platform"/>
            <person name="Cuomo C."/>
            <person name="de Hoog S."/>
            <person name="Gorbushina A."/>
            <person name="Walker B."/>
            <person name="Young S.K."/>
            <person name="Zeng Q."/>
            <person name="Gargeya S."/>
            <person name="Fitzgerald M."/>
            <person name="Haas B."/>
            <person name="Abouelleil A."/>
            <person name="Allen A.W."/>
            <person name="Alvarado L."/>
            <person name="Arachchi H.M."/>
            <person name="Berlin A.M."/>
            <person name="Chapman S.B."/>
            <person name="Gainer-Dewar J."/>
            <person name="Goldberg J."/>
            <person name="Griggs A."/>
            <person name="Gujja S."/>
            <person name="Hansen M."/>
            <person name="Howarth C."/>
            <person name="Imamovic A."/>
            <person name="Ireland A."/>
            <person name="Larimer J."/>
            <person name="McCowan C."/>
            <person name="Murphy C."/>
            <person name="Pearson M."/>
            <person name="Poon T.W."/>
            <person name="Priest M."/>
            <person name="Roberts A."/>
            <person name="Saif S."/>
            <person name="Shea T."/>
            <person name="Sisk P."/>
            <person name="Sykes S."/>
            <person name="Wortman J."/>
            <person name="Nusbaum C."/>
            <person name="Birren B."/>
        </authorList>
    </citation>
    <scope>NUCLEOTIDE SEQUENCE [LARGE SCALE GENOMIC DNA]</scope>
    <source>
        <strain evidence="5 6">CBS 119918</strain>
    </source>
</reference>
<dbReference type="FunFam" id="1.10.220.10:FF:000005">
    <property type="entry name" value="Annexin"/>
    <property type="match status" value="1"/>
</dbReference>
<evidence type="ECO:0000313" key="5">
    <source>
        <dbReference type="EMBL" id="KEF60278.1"/>
    </source>
</evidence>
<comment type="caution">
    <text evidence="5">The sequence shown here is derived from an EMBL/GenBank/DDBJ whole genome shotgun (WGS) entry which is preliminary data.</text>
</comment>
<dbReference type="InterPro" id="IPR018502">
    <property type="entry name" value="Annexin_repeat"/>
</dbReference>
<dbReference type="STRING" id="1182545.A0A072PLU7"/>
<feature type="region of interest" description="Disordered" evidence="4">
    <location>
        <begin position="1"/>
        <end position="135"/>
    </location>
</feature>
<dbReference type="GO" id="GO:0005509">
    <property type="term" value="F:calcium ion binding"/>
    <property type="evidence" value="ECO:0007669"/>
    <property type="project" value="InterPro"/>
</dbReference>
<evidence type="ECO:0000313" key="6">
    <source>
        <dbReference type="Proteomes" id="UP000027920"/>
    </source>
</evidence>
<dbReference type="GO" id="GO:0005737">
    <property type="term" value="C:cytoplasm"/>
    <property type="evidence" value="ECO:0007669"/>
    <property type="project" value="TreeGrafter"/>
</dbReference>
<dbReference type="OrthoDB" id="37886at2759"/>
<keyword evidence="2" id="KW-0677">Repeat</keyword>
<feature type="compositionally biased region" description="Pro residues" evidence="4">
    <location>
        <begin position="1"/>
        <end position="10"/>
    </location>
</feature>
<keyword evidence="3" id="KW-0041">Annexin</keyword>
<dbReference type="Gene3D" id="1.10.220.10">
    <property type="entry name" value="Annexin"/>
    <property type="match status" value="4"/>
</dbReference>
<evidence type="ECO:0000256" key="2">
    <source>
        <dbReference type="ARBA" id="ARBA00022737"/>
    </source>
</evidence>
<dbReference type="AlphaFoldDB" id="A0A072PLU7"/>
<name>A0A072PLU7_9EURO</name>
<comment type="similarity">
    <text evidence="1">Belongs to the annexin family.</text>
</comment>
<dbReference type="GO" id="GO:0005886">
    <property type="term" value="C:plasma membrane"/>
    <property type="evidence" value="ECO:0007669"/>
    <property type="project" value="TreeGrafter"/>
</dbReference>
<dbReference type="GO" id="GO:0005544">
    <property type="term" value="F:calcium-dependent phospholipid binding"/>
    <property type="evidence" value="ECO:0007669"/>
    <property type="project" value="InterPro"/>
</dbReference>
<proteinExistence type="inferred from homology"/>
<dbReference type="Pfam" id="PF00191">
    <property type="entry name" value="Annexin"/>
    <property type="match status" value="4"/>
</dbReference>
<dbReference type="GeneID" id="25280055"/>
<dbReference type="HOGENOM" id="CLU_025300_4_1_1"/>
<accession>A0A072PLU7</accession>
<dbReference type="SMART" id="SM00335">
    <property type="entry name" value="ANX"/>
    <property type="match status" value="4"/>
</dbReference>
<protein>
    <recommendedName>
        <fullName evidence="7">Annexin</fullName>
    </recommendedName>
</protein>
<dbReference type="PRINTS" id="PR00196">
    <property type="entry name" value="ANNEXIN"/>
</dbReference>
<evidence type="ECO:0000256" key="3">
    <source>
        <dbReference type="ARBA" id="ARBA00023216"/>
    </source>
</evidence>
<organism evidence="5 6">
    <name type="scientific">Exophiala aquamarina CBS 119918</name>
    <dbReference type="NCBI Taxonomy" id="1182545"/>
    <lineage>
        <taxon>Eukaryota</taxon>
        <taxon>Fungi</taxon>
        <taxon>Dikarya</taxon>
        <taxon>Ascomycota</taxon>
        <taxon>Pezizomycotina</taxon>
        <taxon>Eurotiomycetes</taxon>
        <taxon>Chaetothyriomycetidae</taxon>
        <taxon>Chaetothyriales</taxon>
        <taxon>Herpotrichiellaceae</taxon>
        <taxon>Exophiala</taxon>
    </lineage>
</organism>
<dbReference type="EMBL" id="AMGV01000003">
    <property type="protein sequence ID" value="KEF60278.1"/>
    <property type="molecule type" value="Genomic_DNA"/>
</dbReference>
<dbReference type="PRINTS" id="PR01813">
    <property type="entry name" value="ANNEXINFUNGI"/>
</dbReference>
<feature type="compositionally biased region" description="Low complexity" evidence="4">
    <location>
        <begin position="20"/>
        <end position="29"/>
    </location>
</feature>
<dbReference type="InterPro" id="IPR001464">
    <property type="entry name" value="Annexin"/>
</dbReference>
<feature type="compositionally biased region" description="Pro residues" evidence="4">
    <location>
        <begin position="30"/>
        <end position="108"/>
    </location>
</feature>
<dbReference type="VEuPathDB" id="FungiDB:A1O9_05128"/>
<dbReference type="PROSITE" id="PS51897">
    <property type="entry name" value="ANNEXIN_2"/>
    <property type="match status" value="4"/>
</dbReference>
<dbReference type="PANTHER" id="PTHR10502:SF102">
    <property type="entry name" value="ANNEXIN B11"/>
    <property type="match status" value="1"/>
</dbReference>
<dbReference type="GO" id="GO:0005634">
    <property type="term" value="C:nucleus"/>
    <property type="evidence" value="ECO:0007669"/>
    <property type="project" value="TreeGrafter"/>
</dbReference>
<evidence type="ECO:0008006" key="7">
    <source>
        <dbReference type="Google" id="ProtNLM"/>
    </source>
</evidence>
<sequence length="434" mass="47420">MSYGGPPQPPYGGGYPPQNPGYGQQQGNWGPPPPQQQGNWGPPPGGPPPQQGGWGPPPGGPPPQQGGWGPPPGPPPQWQQGPPPPQQGGWGPPPGGPPPQQAGYPPPQGGYAPPAQPSPGYDPRASAQGDASRDADALRGAMKGFGTDENTLIRILSKPDPLQIALLRNTYNTRLRRNLEADIKSETSKYFRDGLVAIVQGPLGHDVHEINRSIKGLGTKESVLNDVLLGRSNADMRAIKQAYQETFRKSLESEVKGDLSMKTEQLFGLVMAATRAEESAPIDPAQVDRDVTELHRAMDGRIGTDQITVCSILSQRSDGQIRAINHLWKQKYHSDMEKVIDSEFSGHMEEALLLMVRRATDRTMSDAVQLEEAMAGLGTKDNLLVARIVRLHWNRQHMEQVKRAYQHRYKKDLIQRVKGEISGDYEKLMVACLT</sequence>